<keyword evidence="2" id="KW-1185">Reference proteome</keyword>
<reference evidence="1" key="3">
    <citation type="submission" date="2025-08" db="UniProtKB">
        <authorList>
            <consortium name="Ensembl"/>
        </authorList>
    </citation>
    <scope>IDENTIFICATION</scope>
</reference>
<dbReference type="HOGENOM" id="CLU_3031634_0_0_1"/>
<evidence type="ECO:0000313" key="2">
    <source>
        <dbReference type="Proteomes" id="UP000008144"/>
    </source>
</evidence>
<evidence type="ECO:0000313" key="1">
    <source>
        <dbReference type="Ensembl" id="ENSCINP00000032768.1"/>
    </source>
</evidence>
<dbReference type="Ensembl" id="ENSCINT00000030471.1">
    <property type="protein sequence ID" value="ENSCINP00000032768.1"/>
    <property type="gene ID" value="ENSCING00000023873.1"/>
</dbReference>
<dbReference type="EMBL" id="EAAA01001985">
    <property type="status" value="NOT_ANNOTATED_CDS"/>
    <property type="molecule type" value="Genomic_DNA"/>
</dbReference>
<dbReference type="Proteomes" id="UP000008144">
    <property type="component" value="Chromosome 4"/>
</dbReference>
<dbReference type="InParanoid" id="H2XSY4"/>
<dbReference type="AlphaFoldDB" id="H2XSY4"/>
<reference evidence="2" key="1">
    <citation type="journal article" date="2002" name="Science">
        <title>The draft genome of Ciona intestinalis: insights into chordate and vertebrate origins.</title>
        <authorList>
            <person name="Dehal P."/>
            <person name="Satou Y."/>
            <person name="Campbell R.K."/>
            <person name="Chapman J."/>
            <person name="Degnan B."/>
            <person name="De Tomaso A."/>
            <person name="Davidson B."/>
            <person name="Di Gregorio A."/>
            <person name="Gelpke M."/>
            <person name="Goodstein D.M."/>
            <person name="Harafuji N."/>
            <person name="Hastings K.E."/>
            <person name="Ho I."/>
            <person name="Hotta K."/>
            <person name="Huang W."/>
            <person name="Kawashima T."/>
            <person name="Lemaire P."/>
            <person name="Martinez D."/>
            <person name="Meinertzhagen I.A."/>
            <person name="Necula S."/>
            <person name="Nonaka M."/>
            <person name="Putnam N."/>
            <person name="Rash S."/>
            <person name="Saiga H."/>
            <person name="Satake M."/>
            <person name="Terry A."/>
            <person name="Yamada L."/>
            <person name="Wang H.G."/>
            <person name="Awazu S."/>
            <person name="Azumi K."/>
            <person name="Boore J."/>
            <person name="Branno M."/>
            <person name="Chin-Bow S."/>
            <person name="DeSantis R."/>
            <person name="Doyle S."/>
            <person name="Francino P."/>
            <person name="Keys D.N."/>
            <person name="Haga S."/>
            <person name="Hayashi H."/>
            <person name="Hino K."/>
            <person name="Imai K.S."/>
            <person name="Inaba K."/>
            <person name="Kano S."/>
            <person name="Kobayashi K."/>
            <person name="Kobayashi M."/>
            <person name="Lee B.I."/>
            <person name="Makabe K.W."/>
            <person name="Manohar C."/>
            <person name="Matassi G."/>
            <person name="Medina M."/>
            <person name="Mochizuki Y."/>
            <person name="Mount S."/>
            <person name="Morishita T."/>
            <person name="Miura S."/>
            <person name="Nakayama A."/>
            <person name="Nishizaka S."/>
            <person name="Nomoto H."/>
            <person name="Ohta F."/>
            <person name="Oishi K."/>
            <person name="Rigoutsos I."/>
            <person name="Sano M."/>
            <person name="Sasaki A."/>
            <person name="Sasakura Y."/>
            <person name="Shoguchi E."/>
            <person name="Shin-i T."/>
            <person name="Spagnuolo A."/>
            <person name="Stainier D."/>
            <person name="Suzuki M.M."/>
            <person name="Tassy O."/>
            <person name="Takatori N."/>
            <person name="Tokuoka M."/>
            <person name="Yagi K."/>
            <person name="Yoshizaki F."/>
            <person name="Wada S."/>
            <person name="Zhang C."/>
            <person name="Hyatt P.D."/>
            <person name="Larimer F."/>
            <person name="Detter C."/>
            <person name="Doggett N."/>
            <person name="Glavina T."/>
            <person name="Hawkins T."/>
            <person name="Richardson P."/>
            <person name="Lucas S."/>
            <person name="Kohara Y."/>
            <person name="Levine M."/>
            <person name="Satoh N."/>
            <person name="Rokhsar D.S."/>
        </authorList>
    </citation>
    <scope>NUCLEOTIDE SEQUENCE [LARGE SCALE GENOMIC DNA]</scope>
</reference>
<name>H2XSY4_CIOIN</name>
<protein>
    <submittedName>
        <fullName evidence="1">Uncharacterized protein</fullName>
    </submittedName>
</protein>
<sequence length="55" mass="6452">MRKAGALASPAIRKVIATRRKTLQLVVTREVRYKYIKKHCMCLYQSTIHCNELFL</sequence>
<reference evidence="1" key="2">
    <citation type="journal article" date="2008" name="Genome Biol.">
        <title>Improved genome assembly and evidence-based global gene model set for the chordate Ciona intestinalis: new insight into intron and operon populations.</title>
        <authorList>
            <person name="Satou Y."/>
            <person name="Mineta K."/>
            <person name="Ogasawara M."/>
            <person name="Sasakura Y."/>
            <person name="Shoguchi E."/>
            <person name="Ueno K."/>
            <person name="Yamada L."/>
            <person name="Matsumoto J."/>
            <person name="Wasserscheid J."/>
            <person name="Dewar K."/>
            <person name="Wiley G.B."/>
            <person name="Macmil S.L."/>
            <person name="Roe B.A."/>
            <person name="Zeller R.W."/>
            <person name="Hastings K.E."/>
            <person name="Lemaire P."/>
            <person name="Lindquist E."/>
            <person name="Endo T."/>
            <person name="Hotta K."/>
            <person name="Inaba K."/>
        </authorList>
    </citation>
    <scope>NUCLEOTIDE SEQUENCE [LARGE SCALE GENOMIC DNA]</scope>
    <source>
        <strain evidence="1">wild type</strain>
    </source>
</reference>
<organism evidence="1 2">
    <name type="scientific">Ciona intestinalis</name>
    <name type="common">Transparent sea squirt</name>
    <name type="synonym">Ascidia intestinalis</name>
    <dbReference type="NCBI Taxonomy" id="7719"/>
    <lineage>
        <taxon>Eukaryota</taxon>
        <taxon>Metazoa</taxon>
        <taxon>Chordata</taxon>
        <taxon>Tunicata</taxon>
        <taxon>Ascidiacea</taxon>
        <taxon>Phlebobranchia</taxon>
        <taxon>Cionidae</taxon>
        <taxon>Ciona</taxon>
    </lineage>
</organism>
<accession>H2XSY4</accession>
<proteinExistence type="predicted"/>
<reference evidence="1" key="4">
    <citation type="submission" date="2025-09" db="UniProtKB">
        <authorList>
            <consortium name="Ensembl"/>
        </authorList>
    </citation>
    <scope>IDENTIFICATION</scope>
</reference>